<feature type="signal peptide" evidence="1">
    <location>
        <begin position="1"/>
        <end position="17"/>
    </location>
</feature>
<proteinExistence type="predicted"/>
<dbReference type="Gene3D" id="3.40.50.1580">
    <property type="entry name" value="Nucleoside phosphorylase domain"/>
    <property type="match status" value="1"/>
</dbReference>
<organism evidence="3 4">
    <name type="scientific">Alteromonas profundi</name>
    <dbReference type="NCBI Taxonomy" id="2696062"/>
    <lineage>
        <taxon>Bacteria</taxon>
        <taxon>Pseudomonadati</taxon>
        <taxon>Pseudomonadota</taxon>
        <taxon>Gammaproteobacteria</taxon>
        <taxon>Alteromonadales</taxon>
        <taxon>Alteromonadaceae</taxon>
        <taxon>Alteromonas/Salinimonas group</taxon>
        <taxon>Alteromonas</taxon>
    </lineage>
</organism>
<keyword evidence="1" id="KW-0732">Signal</keyword>
<dbReference type="GO" id="GO:0009116">
    <property type="term" value="P:nucleoside metabolic process"/>
    <property type="evidence" value="ECO:0007669"/>
    <property type="project" value="InterPro"/>
</dbReference>
<sequence length="330" mass="36760">MKNIRLLVVIVPLIAWVAGCATTSRPHQISSYQGDPLTAVVVAYAPEMEGILNRIESDPEASIVSTKTIKGVTYRLGTYHDAPILVFATGMSIANAAMTMQMALDYFPIEQVIYMGIAGAVNPKWQPGDVIVPERWYYHDESVYTNENPDKPGEYVLPEYYAAFLEAQPERQAKDPHLPKYKPFHFIHPDEVLIIKEGMDKPQDTAYFSATPRLLKAAEAAIEEMPTQRILEKRDAKLYVGGNGITGSVFMDNGEYRKWTRDVFNAEVTEMESAAVGQVCTVNQVDWMVIRAISDLAGGQEGVNTENLYDKEVSRVGANVLFSVLDELSE</sequence>
<accession>A0A7X5RM25</accession>
<dbReference type="PROSITE" id="PS51257">
    <property type="entry name" value="PROKAR_LIPOPROTEIN"/>
    <property type="match status" value="1"/>
</dbReference>
<feature type="chain" id="PRO_5031167619" evidence="1">
    <location>
        <begin position="18"/>
        <end position="330"/>
    </location>
</feature>
<dbReference type="GO" id="GO:0003824">
    <property type="term" value="F:catalytic activity"/>
    <property type="evidence" value="ECO:0007669"/>
    <property type="project" value="InterPro"/>
</dbReference>
<dbReference type="PANTHER" id="PTHR21234:SF42">
    <property type="entry name" value="PHOSPHORYLASE SUPERFAMILY PROTEIN"/>
    <property type="match status" value="1"/>
</dbReference>
<dbReference type="RefSeq" id="WP_163087551.1">
    <property type="nucleotide sequence ID" value="NZ_JAAAWN010000026.1"/>
</dbReference>
<feature type="domain" description="Nucleoside phosphorylase" evidence="2">
    <location>
        <begin position="39"/>
        <end position="327"/>
    </location>
</feature>
<evidence type="ECO:0000313" key="3">
    <source>
        <dbReference type="EMBL" id="NDV92643.1"/>
    </source>
</evidence>
<name>A0A7X5RM25_9ALTE</name>
<dbReference type="Proteomes" id="UP000470213">
    <property type="component" value="Unassembled WGS sequence"/>
</dbReference>
<dbReference type="SUPFAM" id="SSF53167">
    <property type="entry name" value="Purine and uridine phosphorylases"/>
    <property type="match status" value="1"/>
</dbReference>
<dbReference type="InterPro" id="IPR035994">
    <property type="entry name" value="Nucleoside_phosphorylase_sf"/>
</dbReference>
<reference evidence="3 4" key="1">
    <citation type="submission" date="2020-01" db="EMBL/GenBank/DDBJ databases">
        <authorList>
            <person name="Chen J."/>
            <person name="Zhu S."/>
            <person name="Yang J."/>
        </authorList>
    </citation>
    <scope>NUCLEOTIDE SEQUENCE [LARGE SCALE GENOMIC DNA]</scope>
    <source>
        <strain evidence="3 4">345S023</strain>
    </source>
</reference>
<protein>
    <submittedName>
        <fullName evidence="3">Purine phosphorylase</fullName>
    </submittedName>
</protein>
<dbReference type="AlphaFoldDB" id="A0A7X5RM25"/>
<dbReference type="CDD" id="cd09008">
    <property type="entry name" value="MTAN"/>
    <property type="match status" value="1"/>
</dbReference>
<comment type="caution">
    <text evidence="3">The sequence shown here is derived from an EMBL/GenBank/DDBJ whole genome shotgun (WGS) entry which is preliminary data.</text>
</comment>
<evidence type="ECO:0000256" key="1">
    <source>
        <dbReference type="SAM" id="SignalP"/>
    </source>
</evidence>
<evidence type="ECO:0000313" key="4">
    <source>
        <dbReference type="Proteomes" id="UP000470213"/>
    </source>
</evidence>
<dbReference type="PANTHER" id="PTHR21234">
    <property type="entry name" value="PURINE NUCLEOSIDE PHOSPHORYLASE"/>
    <property type="match status" value="1"/>
</dbReference>
<evidence type="ECO:0000259" key="2">
    <source>
        <dbReference type="Pfam" id="PF01048"/>
    </source>
</evidence>
<dbReference type="Pfam" id="PF01048">
    <property type="entry name" value="PNP_UDP_1"/>
    <property type="match status" value="1"/>
</dbReference>
<dbReference type="InterPro" id="IPR000845">
    <property type="entry name" value="Nucleoside_phosphorylase_d"/>
</dbReference>
<gene>
    <name evidence="3" type="ORF">GTH32_15825</name>
</gene>
<dbReference type="EMBL" id="JAAAWN010000026">
    <property type="protein sequence ID" value="NDV92643.1"/>
    <property type="molecule type" value="Genomic_DNA"/>
</dbReference>
<keyword evidence="4" id="KW-1185">Reference proteome</keyword>